<dbReference type="InterPro" id="IPR020472">
    <property type="entry name" value="WD40_PAC1"/>
</dbReference>
<dbReference type="PROSITE" id="PS50294">
    <property type="entry name" value="WD_REPEATS_REGION"/>
    <property type="match status" value="3"/>
</dbReference>
<dbReference type="EnsemblProtists" id="EKX37748">
    <property type="protein sequence ID" value="EKX37748"/>
    <property type="gene ID" value="GUITHDRAFT_77819"/>
</dbReference>
<evidence type="ECO:0000256" key="3">
    <source>
        <dbReference type="PROSITE-ProRule" id="PRU00221"/>
    </source>
</evidence>
<dbReference type="SUPFAM" id="SSF50978">
    <property type="entry name" value="WD40 repeat-like"/>
    <property type="match status" value="1"/>
</dbReference>
<dbReference type="Gene3D" id="2.130.10.10">
    <property type="entry name" value="YVTN repeat-like/Quinoprotein amine dehydrogenase"/>
    <property type="match status" value="1"/>
</dbReference>
<accession>A0A0C3T1G0</accession>
<dbReference type="PANTHER" id="PTHR19847:SF7">
    <property type="entry name" value="DDB1- AND CUL4-ASSOCIATED FACTOR 11"/>
    <property type="match status" value="1"/>
</dbReference>
<reference evidence="5" key="2">
    <citation type="submission" date="2012-11" db="EMBL/GenBank/DDBJ databases">
        <authorList>
            <person name="Kuo A."/>
            <person name="Curtis B.A."/>
            <person name="Tanifuji G."/>
            <person name="Burki F."/>
            <person name="Gruber A."/>
            <person name="Irimia M."/>
            <person name="Maruyama S."/>
            <person name="Arias M.C."/>
            <person name="Ball S.G."/>
            <person name="Gile G.H."/>
            <person name="Hirakawa Y."/>
            <person name="Hopkins J.F."/>
            <person name="Rensing S.A."/>
            <person name="Schmutz J."/>
            <person name="Symeonidi A."/>
            <person name="Elias M."/>
            <person name="Eveleigh R.J."/>
            <person name="Herman E.K."/>
            <person name="Klute M.J."/>
            <person name="Nakayama T."/>
            <person name="Obornik M."/>
            <person name="Reyes-Prieto A."/>
            <person name="Armbrust E.V."/>
            <person name="Aves S.J."/>
            <person name="Beiko R.G."/>
            <person name="Coutinho P."/>
            <person name="Dacks J.B."/>
            <person name="Durnford D.G."/>
            <person name="Fast N.M."/>
            <person name="Green B.R."/>
            <person name="Grisdale C."/>
            <person name="Hempe F."/>
            <person name="Henrissat B."/>
            <person name="Hoppner M.P."/>
            <person name="Ishida K.-I."/>
            <person name="Kim E."/>
            <person name="Koreny L."/>
            <person name="Kroth P.G."/>
            <person name="Liu Y."/>
            <person name="Malik S.-B."/>
            <person name="Maier U.G."/>
            <person name="McRose D."/>
            <person name="Mock T."/>
            <person name="Neilson J.A."/>
            <person name="Onodera N.T."/>
            <person name="Poole A.M."/>
            <person name="Pritham E.J."/>
            <person name="Richards T.A."/>
            <person name="Rocap G."/>
            <person name="Roy S.W."/>
            <person name="Sarai C."/>
            <person name="Schaack S."/>
            <person name="Shirato S."/>
            <person name="Slamovits C.H."/>
            <person name="Spencer D.F."/>
            <person name="Suzuki S."/>
            <person name="Worden A.Z."/>
            <person name="Zauner S."/>
            <person name="Barry K."/>
            <person name="Bell C."/>
            <person name="Bharti A.K."/>
            <person name="Crow J.A."/>
            <person name="Grimwood J."/>
            <person name="Kramer R."/>
            <person name="Lindquist E."/>
            <person name="Lucas S."/>
            <person name="Salamov A."/>
            <person name="McFadden G.I."/>
            <person name="Lane C.E."/>
            <person name="Keeling P.J."/>
            <person name="Gray M.W."/>
            <person name="Grigoriev I.V."/>
            <person name="Archibald J.M."/>
        </authorList>
    </citation>
    <scope>NUCLEOTIDE SEQUENCE</scope>
    <source>
        <strain evidence="5">CCMP2712</strain>
    </source>
</reference>
<feature type="repeat" description="WD" evidence="3">
    <location>
        <begin position="258"/>
        <end position="282"/>
    </location>
</feature>
<evidence type="ECO:0000313" key="4">
    <source>
        <dbReference type="EnsemblProtists" id="EKX37748"/>
    </source>
</evidence>
<evidence type="ECO:0000256" key="2">
    <source>
        <dbReference type="ARBA" id="ARBA00022737"/>
    </source>
</evidence>
<dbReference type="InterPro" id="IPR051859">
    <property type="entry name" value="DCAF"/>
</dbReference>
<dbReference type="PROSITE" id="PS50082">
    <property type="entry name" value="WD_REPEATS_2"/>
    <property type="match status" value="4"/>
</dbReference>
<protein>
    <submittedName>
        <fullName evidence="4">Uncharacterized protein</fullName>
    </submittedName>
</protein>
<dbReference type="PRINTS" id="PR00320">
    <property type="entry name" value="GPROTEINBRPT"/>
</dbReference>
<dbReference type="PANTHER" id="PTHR19847">
    <property type="entry name" value="DDB1- AND CUL4-ASSOCIATED FACTOR 11"/>
    <property type="match status" value="1"/>
</dbReference>
<evidence type="ECO:0000313" key="5">
    <source>
        <dbReference type="Proteomes" id="UP000011087"/>
    </source>
</evidence>
<feature type="repeat" description="WD" evidence="3">
    <location>
        <begin position="131"/>
        <end position="165"/>
    </location>
</feature>
<dbReference type="InterPro" id="IPR015943">
    <property type="entry name" value="WD40/YVTN_repeat-like_dom_sf"/>
</dbReference>
<evidence type="ECO:0000256" key="1">
    <source>
        <dbReference type="ARBA" id="ARBA00022574"/>
    </source>
</evidence>
<dbReference type="InterPro" id="IPR036322">
    <property type="entry name" value="WD40_repeat_dom_sf"/>
</dbReference>
<reference evidence="5" key="1">
    <citation type="journal article" date="2012" name="Nature">
        <title>Algal genomes reveal evolutionary mosaicism and the fate of nucleomorphs.</title>
        <authorList>
            <consortium name="DOE Joint Genome Institute"/>
            <person name="Curtis B.A."/>
            <person name="Tanifuji G."/>
            <person name="Burki F."/>
            <person name="Gruber A."/>
            <person name="Irimia M."/>
            <person name="Maruyama S."/>
            <person name="Arias M.C."/>
            <person name="Ball S.G."/>
            <person name="Gile G.H."/>
            <person name="Hirakawa Y."/>
            <person name="Hopkins J.F."/>
            <person name="Kuo A."/>
            <person name="Rensing S.A."/>
            <person name="Schmutz J."/>
            <person name="Symeonidi A."/>
            <person name="Elias M."/>
            <person name="Eveleigh R.J."/>
            <person name="Herman E.K."/>
            <person name="Klute M.J."/>
            <person name="Nakayama T."/>
            <person name="Obornik M."/>
            <person name="Reyes-Prieto A."/>
            <person name="Armbrust E.V."/>
            <person name="Aves S.J."/>
            <person name="Beiko R.G."/>
            <person name="Coutinho P."/>
            <person name="Dacks J.B."/>
            <person name="Durnford D.G."/>
            <person name="Fast N.M."/>
            <person name="Green B.R."/>
            <person name="Grisdale C.J."/>
            <person name="Hempel F."/>
            <person name="Henrissat B."/>
            <person name="Hoppner M.P."/>
            <person name="Ishida K."/>
            <person name="Kim E."/>
            <person name="Koreny L."/>
            <person name="Kroth P.G."/>
            <person name="Liu Y."/>
            <person name="Malik S.B."/>
            <person name="Maier U.G."/>
            <person name="McRose D."/>
            <person name="Mock T."/>
            <person name="Neilson J.A."/>
            <person name="Onodera N.T."/>
            <person name="Poole A.M."/>
            <person name="Pritham E.J."/>
            <person name="Richards T.A."/>
            <person name="Rocap G."/>
            <person name="Roy S.W."/>
            <person name="Sarai C."/>
            <person name="Schaack S."/>
            <person name="Shirato S."/>
            <person name="Slamovits C.H."/>
            <person name="Spencer D.F."/>
            <person name="Suzuki S."/>
            <person name="Worden A.Z."/>
            <person name="Zauner S."/>
            <person name="Barry K."/>
            <person name="Bell C."/>
            <person name="Bharti A.K."/>
            <person name="Crow J.A."/>
            <person name="Grimwood J."/>
            <person name="Kramer R."/>
            <person name="Lindquist E."/>
            <person name="Lucas S."/>
            <person name="Salamov A."/>
            <person name="McFadden G.I."/>
            <person name="Lane C.E."/>
            <person name="Keeling P.J."/>
            <person name="Gray M.W."/>
            <person name="Grigoriev I.V."/>
            <person name="Archibald J.M."/>
        </authorList>
    </citation>
    <scope>NUCLEOTIDE SEQUENCE</scope>
    <source>
        <strain evidence="5">CCMP2712</strain>
    </source>
</reference>
<dbReference type="GO" id="GO:0043161">
    <property type="term" value="P:proteasome-mediated ubiquitin-dependent protein catabolic process"/>
    <property type="evidence" value="ECO:0007669"/>
    <property type="project" value="TreeGrafter"/>
</dbReference>
<keyword evidence="1 3" id="KW-0853">WD repeat</keyword>
<name>A0A0C3T1G0_GUITC</name>
<reference evidence="4" key="3">
    <citation type="submission" date="2016-03" db="UniProtKB">
        <authorList>
            <consortium name="EnsemblProtists"/>
        </authorList>
    </citation>
    <scope>IDENTIFICATION</scope>
</reference>
<proteinExistence type="predicted"/>
<keyword evidence="2" id="KW-0677">Repeat</keyword>
<feature type="repeat" description="WD" evidence="3">
    <location>
        <begin position="283"/>
        <end position="316"/>
    </location>
</feature>
<dbReference type="InterPro" id="IPR001680">
    <property type="entry name" value="WD40_rpt"/>
</dbReference>
<organism evidence="4 5">
    <name type="scientific">Guillardia theta (strain CCMP2712)</name>
    <name type="common">Cryptophyte</name>
    <dbReference type="NCBI Taxonomy" id="905079"/>
    <lineage>
        <taxon>Eukaryota</taxon>
        <taxon>Cryptophyceae</taxon>
        <taxon>Pyrenomonadales</taxon>
        <taxon>Geminigeraceae</taxon>
        <taxon>Guillardia</taxon>
    </lineage>
</organism>
<sequence>MERHTHRIYCCKIGCKGGVLLTASQCGKILVYDGLGKRLQKSIVCRSLGWSVLDMDISRDERFCAYSSWTHNVQLCKLADSSHEEMCLDLGFHAGIFQVHFNHVTSHLLAAVNHGYIVYQDIETKKKLLHIRAHVEDVNSTCFVDAQSDNLIASAADDNFIRIWDRRVNGGCSERDKPVPVACLQGHLSGITCINSKGDGNWLLSNGKEGNMLLWDLRKYGGSSGCSRYPLVCCFTGHEVKTTLIRCGFSSEEGTGQRFVYSGSSDGSTFIWDVESGNRVAILPGHRELVRECSWHPFLPQLVTSSWDGTVAVWEP</sequence>
<dbReference type="OMA" id="EHTFPQM"/>
<keyword evidence="5" id="KW-1185">Reference proteome</keyword>
<dbReference type="Proteomes" id="UP000011087">
    <property type="component" value="Unassembled WGS sequence"/>
</dbReference>
<feature type="repeat" description="WD" evidence="3">
    <location>
        <begin position="184"/>
        <end position="218"/>
    </location>
</feature>
<dbReference type="SMART" id="SM00320">
    <property type="entry name" value="WD40"/>
    <property type="match status" value="5"/>
</dbReference>
<dbReference type="AlphaFoldDB" id="A0A0C3T1G0"/>
<dbReference type="GO" id="GO:0080008">
    <property type="term" value="C:Cul4-RING E3 ubiquitin ligase complex"/>
    <property type="evidence" value="ECO:0007669"/>
    <property type="project" value="TreeGrafter"/>
</dbReference>
<dbReference type="Pfam" id="PF00400">
    <property type="entry name" value="WD40"/>
    <property type="match status" value="3"/>
</dbReference>